<protein>
    <submittedName>
        <fullName evidence="1">Uncharacterized protein</fullName>
    </submittedName>
</protein>
<dbReference type="EMBL" id="MT141528">
    <property type="protein sequence ID" value="QJA64883.1"/>
    <property type="molecule type" value="Genomic_DNA"/>
</dbReference>
<accession>A0A6M3J4S0</accession>
<reference evidence="1" key="1">
    <citation type="submission" date="2020-03" db="EMBL/GenBank/DDBJ databases">
        <title>The deep terrestrial virosphere.</title>
        <authorList>
            <person name="Holmfeldt K."/>
            <person name="Nilsson E."/>
            <person name="Simone D."/>
            <person name="Lopez-Fernandez M."/>
            <person name="Wu X."/>
            <person name="de Brujin I."/>
            <person name="Lundin D."/>
            <person name="Andersson A."/>
            <person name="Bertilsson S."/>
            <person name="Dopson M."/>
        </authorList>
    </citation>
    <scope>NUCLEOTIDE SEQUENCE</scope>
    <source>
        <strain evidence="2">MM415A00666</strain>
        <strain evidence="1">MM415B00458</strain>
    </source>
</reference>
<organism evidence="1">
    <name type="scientific">viral metagenome</name>
    <dbReference type="NCBI Taxonomy" id="1070528"/>
    <lineage>
        <taxon>unclassified sequences</taxon>
        <taxon>metagenomes</taxon>
        <taxon>organismal metagenomes</taxon>
    </lineage>
</organism>
<evidence type="ECO:0000313" key="2">
    <source>
        <dbReference type="EMBL" id="QJA80742.1"/>
    </source>
</evidence>
<proteinExistence type="predicted"/>
<name>A0A6M3J4S0_9ZZZZ</name>
<dbReference type="AlphaFoldDB" id="A0A6M3J4S0"/>
<sequence length="55" mass="6239">MASIQLTWLQFEEILKNMQAVHQAHALDADEGEVKNTVIDSEWNDNGVKITLDLD</sequence>
<evidence type="ECO:0000313" key="1">
    <source>
        <dbReference type="EMBL" id="QJA64883.1"/>
    </source>
</evidence>
<dbReference type="EMBL" id="MT142433">
    <property type="protein sequence ID" value="QJA80742.1"/>
    <property type="molecule type" value="Genomic_DNA"/>
</dbReference>
<gene>
    <name evidence="2" type="ORF">MM415A00666_0024</name>
    <name evidence="1" type="ORF">MM415B00458_0034</name>
</gene>